<dbReference type="OrthoDB" id="425160at2759"/>
<dbReference type="EMBL" id="CAJNIZ010006781">
    <property type="protein sequence ID" value="CAE7252703.1"/>
    <property type="molecule type" value="Genomic_DNA"/>
</dbReference>
<organism evidence="1 2">
    <name type="scientific">Symbiodinium pilosum</name>
    <name type="common">Dinoflagellate</name>
    <dbReference type="NCBI Taxonomy" id="2952"/>
    <lineage>
        <taxon>Eukaryota</taxon>
        <taxon>Sar</taxon>
        <taxon>Alveolata</taxon>
        <taxon>Dinophyceae</taxon>
        <taxon>Suessiales</taxon>
        <taxon>Symbiodiniaceae</taxon>
        <taxon>Symbiodinium</taxon>
    </lineage>
</organism>
<proteinExistence type="predicted"/>
<feature type="non-terminal residue" evidence="1">
    <location>
        <position position="1"/>
    </location>
</feature>
<dbReference type="Proteomes" id="UP000649617">
    <property type="component" value="Unassembled WGS sequence"/>
</dbReference>
<name>A0A812LZF1_SYMPI</name>
<evidence type="ECO:0000313" key="2">
    <source>
        <dbReference type="Proteomes" id="UP000649617"/>
    </source>
</evidence>
<dbReference type="AlphaFoldDB" id="A0A812LZF1"/>
<accession>A0A812LZF1</accession>
<protein>
    <recommendedName>
        <fullName evidence="3">Methyltransferase FkbM domain-containing protein</fullName>
    </recommendedName>
</protein>
<gene>
    <name evidence="1" type="ORF">SPIL2461_LOCUS4940</name>
</gene>
<dbReference type="InterPro" id="IPR029063">
    <property type="entry name" value="SAM-dependent_MTases_sf"/>
</dbReference>
<sequence length="322" mass="36001">MQFFQMPKGPVEVEYQLSRCSVAMLAMAMFSNVALYHEKSNKNETCAAASLTARYPVDGTHPAIHPGLEAILFENLNWRWRSLFPLQSPPARDKRHNKPQIPRRPAAWGGMALDWLDIQVNCSAEIYPNQEITRWLECAGVAWGPVIGEDYFESISLLQAVAAATTPFIVVEAGSNIGHWSLKAVKAFRQRFPVGSAGCHVVLIDSQIPMIQAFENLQRNGVPDLCNITLTQHFVDAALLDGLIQAFGHIDLLHVDIQGAELKLAQESYLLPSVRRVHVGTHSPVLHLQTRSWLKAHGFEVEVDYPPMTFVRTKFGPFLLND</sequence>
<evidence type="ECO:0000313" key="1">
    <source>
        <dbReference type="EMBL" id="CAE7252703.1"/>
    </source>
</evidence>
<dbReference type="Gene3D" id="3.40.50.150">
    <property type="entry name" value="Vaccinia Virus protein VP39"/>
    <property type="match status" value="1"/>
</dbReference>
<evidence type="ECO:0008006" key="3">
    <source>
        <dbReference type="Google" id="ProtNLM"/>
    </source>
</evidence>
<comment type="caution">
    <text evidence="1">The sequence shown here is derived from an EMBL/GenBank/DDBJ whole genome shotgun (WGS) entry which is preliminary data.</text>
</comment>
<reference evidence="1" key="1">
    <citation type="submission" date="2021-02" db="EMBL/GenBank/DDBJ databases">
        <authorList>
            <person name="Dougan E. K."/>
            <person name="Rhodes N."/>
            <person name="Thang M."/>
            <person name="Chan C."/>
        </authorList>
    </citation>
    <scope>NUCLEOTIDE SEQUENCE</scope>
</reference>
<dbReference type="SUPFAM" id="SSF53335">
    <property type="entry name" value="S-adenosyl-L-methionine-dependent methyltransferases"/>
    <property type="match status" value="1"/>
</dbReference>
<keyword evidence="2" id="KW-1185">Reference proteome</keyword>